<dbReference type="EMBL" id="BMHP01000001">
    <property type="protein sequence ID" value="GGD49376.1"/>
    <property type="molecule type" value="Genomic_DNA"/>
</dbReference>
<name>A0A917DME5_9BACL</name>
<dbReference type="RefSeq" id="WP_188988545.1">
    <property type="nucleotide sequence ID" value="NZ_BMHP01000001.1"/>
</dbReference>
<comment type="caution">
    <text evidence="1">The sequence shown here is derived from an EMBL/GenBank/DDBJ whole genome shotgun (WGS) entry which is preliminary data.</text>
</comment>
<reference evidence="1" key="2">
    <citation type="submission" date="2020-09" db="EMBL/GenBank/DDBJ databases">
        <authorList>
            <person name="Sun Q."/>
            <person name="Zhou Y."/>
        </authorList>
    </citation>
    <scope>NUCLEOTIDE SEQUENCE</scope>
    <source>
        <strain evidence="1">CGMCC 1.15178</strain>
    </source>
</reference>
<gene>
    <name evidence="1" type="ORF">GCM10010911_03620</name>
</gene>
<evidence type="ECO:0000313" key="1">
    <source>
        <dbReference type="EMBL" id="GGD49376.1"/>
    </source>
</evidence>
<organism evidence="1 2">
    <name type="scientific">Paenibacillus nasutitermitis</name>
    <dbReference type="NCBI Taxonomy" id="1652958"/>
    <lineage>
        <taxon>Bacteria</taxon>
        <taxon>Bacillati</taxon>
        <taxon>Bacillota</taxon>
        <taxon>Bacilli</taxon>
        <taxon>Bacillales</taxon>
        <taxon>Paenibacillaceae</taxon>
        <taxon>Paenibacillus</taxon>
    </lineage>
</organism>
<sequence>MWNIALNEDKPIITAILLWLWEIHRMAAQPVHEDSLFQSCPLRVAAADLIANRSYETGLPCGSGAKILHADPIWSRKTN</sequence>
<dbReference type="AlphaFoldDB" id="A0A917DME5"/>
<accession>A0A917DME5</accession>
<dbReference type="Proteomes" id="UP000612456">
    <property type="component" value="Unassembled WGS sequence"/>
</dbReference>
<keyword evidence="2" id="KW-1185">Reference proteome</keyword>
<protein>
    <submittedName>
        <fullName evidence="1">Uncharacterized protein</fullName>
    </submittedName>
</protein>
<evidence type="ECO:0000313" key="2">
    <source>
        <dbReference type="Proteomes" id="UP000612456"/>
    </source>
</evidence>
<proteinExistence type="predicted"/>
<reference evidence="1" key="1">
    <citation type="journal article" date="2014" name="Int. J. Syst. Evol. Microbiol.">
        <title>Complete genome sequence of Corynebacterium casei LMG S-19264T (=DSM 44701T), isolated from a smear-ripened cheese.</title>
        <authorList>
            <consortium name="US DOE Joint Genome Institute (JGI-PGF)"/>
            <person name="Walter F."/>
            <person name="Albersmeier A."/>
            <person name="Kalinowski J."/>
            <person name="Ruckert C."/>
        </authorList>
    </citation>
    <scope>NUCLEOTIDE SEQUENCE</scope>
    <source>
        <strain evidence="1">CGMCC 1.15178</strain>
    </source>
</reference>